<dbReference type="InterPro" id="IPR006680">
    <property type="entry name" value="Amidohydro-rel"/>
</dbReference>
<dbReference type="PANTHER" id="PTHR21240:SF28">
    <property type="entry name" value="ISO-OROTATE DECARBOXYLASE (EUROFUNG)"/>
    <property type="match status" value="1"/>
</dbReference>
<dbReference type="SUPFAM" id="SSF51556">
    <property type="entry name" value="Metallo-dependent hydrolases"/>
    <property type="match status" value="1"/>
</dbReference>
<gene>
    <name evidence="3" type="ORF">BHQ17_01505</name>
</gene>
<evidence type="ECO:0000313" key="4">
    <source>
        <dbReference type="Proteomes" id="UP000094243"/>
    </source>
</evidence>
<proteinExistence type="predicted"/>
<dbReference type="AlphaFoldDB" id="A0A1E3S2H7"/>
<evidence type="ECO:0000313" key="3">
    <source>
        <dbReference type="EMBL" id="ODQ96376.1"/>
    </source>
</evidence>
<dbReference type="GO" id="GO:0016831">
    <property type="term" value="F:carboxy-lyase activity"/>
    <property type="evidence" value="ECO:0007669"/>
    <property type="project" value="InterPro"/>
</dbReference>
<dbReference type="GO" id="GO:0016787">
    <property type="term" value="F:hydrolase activity"/>
    <property type="evidence" value="ECO:0007669"/>
    <property type="project" value="InterPro"/>
</dbReference>
<protein>
    <recommendedName>
        <fullName evidence="2">Amidohydrolase-related domain-containing protein</fullName>
    </recommendedName>
</protein>
<feature type="domain" description="Amidohydrolase-related" evidence="2">
    <location>
        <begin position="149"/>
        <end position="409"/>
    </location>
</feature>
<evidence type="ECO:0000259" key="2">
    <source>
        <dbReference type="Pfam" id="PF04909"/>
    </source>
</evidence>
<dbReference type="Pfam" id="PF04909">
    <property type="entry name" value="Amidohydro_2"/>
    <property type="match status" value="1"/>
</dbReference>
<dbReference type="GO" id="GO:0005737">
    <property type="term" value="C:cytoplasm"/>
    <property type="evidence" value="ECO:0007669"/>
    <property type="project" value="TreeGrafter"/>
</dbReference>
<dbReference type="Gene3D" id="3.20.20.140">
    <property type="entry name" value="Metal-dependent hydrolases"/>
    <property type="match status" value="1"/>
</dbReference>
<dbReference type="GO" id="GO:0019748">
    <property type="term" value="P:secondary metabolic process"/>
    <property type="evidence" value="ECO:0007669"/>
    <property type="project" value="TreeGrafter"/>
</dbReference>
<name>A0A1E3S2H7_9MYCO</name>
<dbReference type="InterPro" id="IPR032466">
    <property type="entry name" value="Metal_Hydrolase"/>
</dbReference>
<dbReference type="Proteomes" id="UP000094243">
    <property type="component" value="Unassembled WGS sequence"/>
</dbReference>
<dbReference type="EMBL" id="MIGZ01000004">
    <property type="protein sequence ID" value="ODQ96376.1"/>
    <property type="molecule type" value="Genomic_DNA"/>
</dbReference>
<dbReference type="PANTHER" id="PTHR21240">
    <property type="entry name" value="2-AMINO-3-CARBOXYLMUCONATE-6-SEMIALDEHYDE DECARBOXYLASE"/>
    <property type="match status" value="1"/>
</dbReference>
<dbReference type="InterPro" id="IPR032465">
    <property type="entry name" value="ACMSD"/>
</dbReference>
<evidence type="ECO:0000256" key="1">
    <source>
        <dbReference type="ARBA" id="ARBA00023239"/>
    </source>
</evidence>
<keyword evidence="1" id="KW-0456">Lyase</keyword>
<accession>A0A1E3S2H7</accession>
<sequence length="418" mass="47030">MPIDLNERLDEQHNAGKVVRRQRTLVPDPEPRSVYLPLISVDDHFMEPRDTFLGRMPAKFADQTPRIVEDSDGMEWWQFEDERVMNSGANAMSSWPAAERTGGPVRFDEVRPGTYDVHSRVKDMDVNGVAASLCFPSMVFGFCGQRFTKFSDPELGLAAMRAYNDWIAEGWVGAYPDRFIAQQVTWLPDPKIAADEIRLNAERGFKAVSFSENPEALGFDSLYSGKWDPFFAACAETNTVVNLHVGSSSQTMVPSKDSPPPVIAALFEINAFAAATDWLFAGIPSRFPELKIVMSESGIAWVPMLIDRLTFLESRFNKDNDGGMNSTWSDTLTPNEVLARNFWYTSFFDPTAYRLLDVIGENRVMMEVDYPHSDSTWPDTQDVIKYQIDALDHAVQTRLTSGNASEVYRHPLVALPAQ</sequence>
<organism evidence="3 4">
    <name type="scientific">Mycolicibacterium holsaticum</name>
    <dbReference type="NCBI Taxonomy" id="152142"/>
    <lineage>
        <taxon>Bacteria</taxon>
        <taxon>Bacillati</taxon>
        <taxon>Actinomycetota</taxon>
        <taxon>Actinomycetes</taxon>
        <taxon>Mycobacteriales</taxon>
        <taxon>Mycobacteriaceae</taxon>
        <taxon>Mycolicibacterium</taxon>
    </lineage>
</organism>
<dbReference type="RefSeq" id="WP_069403453.1">
    <property type="nucleotide sequence ID" value="NZ_MIGZ01000004.1"/>
</dbReference>
<reference evidence="4" key="1">
    <citation type="submission" date="2016-09" db="EMBL/GenBank/DDBJ databases">
        <authorList>
            <person name="Greninger A.L."/>
            <person name="Jerome K.R."/>
            <person name="Mcnair B."/>
            <person name="Wallis C."/>
            <person name="Fang F."/>
        </authorList>
    </citation>
    <scope>NUCLEOTIDE SEQUENCE [LARGE SCALE GENOMIC DNA]</scope>
    <source>
        <strain evidence="4">M7</strain>
    </source>
</reference>
<comment type="caution">
    <text evidence="3">The sequence shown here is derived from an EMBL/GenBank/DDBJ whole genome shotgun (WGS) entry which is preliminary data.</text>
</comment>
<keyword evidence="4" id="KW-1185">Reference proteome</keyword>
<dbReference type="OrthoDB" id="8673349at2"/>